<dbReference type="InterPro" id="IPR052524">
    <property type="entry name" value="MFS_Cyanate_Porter"/>
</dbReference>
<evidence type="ECO:0000259" key="7">
    <source>
        <dbReference type="PROSITE" id="PS50850"/>
    </source>
</evidence>
<gene>
    <name evidence="8" type="ORF">GW534_02640</name>
</gene>
<keyword evidence="5 6" id="KW-0472">Membrane</keyword>
<comment type="caution">
    <text evidence="8">The sequence shown here is derived from an EMBL/GenBank/DDBJ whole genome shotgun (WGS) entry which is preliminary data.</text>
</comment>
<keyword evidence="9" id="KW-1185">Reference proteome</keyword>
<keyword evidence="2" id="KW-0813">Transport</keyword>
<dbReference type="EMBL" id="JAACYS010000007">
    <property type="protein sequence ID" value="NCU16673.1"/>
    <property type="molecule type" value="Genomic_DNA"/>
</dbReference>
<dbReference type="InterPro" id="IPR036259">
    <property type="entry name" value="MFS_trans_sf"/>
</dbReference>
<dbReference type="InterPro" id="IPR020846">
    <property type="entry name" value="MFS_dom"/>
</dbReference>
<dbReference type="Proteomes" id="UP000743899">
    <property type="component" value="Unassembled WGS sequence"/>
</dbReference>
<keyword evidence="4 6" id="KW-1133">Transmembrane helix</keyword>
<feature type="transmembrane region" description="Helical" evidence="6">
    <location>
        <begin position="87"/>
        <end position="105"/>
    </location>
</feature>
<feature type="transmembrane region" description="Helical" evidence="6">
    <location>
        <begin position="141"/>
        <end position="166"/>
    </location>
</feature>
<evidence type="ECO:0000256" key="2">
    <source>
        <dbReference type="ARBA" id="ARBA00022448"/>
    </source>
</evidence>
<feature type="transmembrane region" description="Helical" evidence="6">
    <location>
        <begin position="111"/>
        <end position="129"/>
    </location>
</feature>
<dbReference type="PANTHER" id="PTHR23523">
    <property type="match status" value="1"/>
</dbReference>
<feature type="transmembrane region" description="Helical" evidence="6">
    <location>
        <begin position="356"/>
        <end position="372"/>
    </location>
</feature>
<feature type="domain" description="Major facilitator superfamily (MFS) profile" evidence="7">
    <location>
        <begin position="18"/>
        <end position="401"/>
    </location>
</feature>
<dbReference type="Pfam" id="PF07690">
    <property type="entry name" value="MFS_1"/>
    <property type="match status" value="1"/>
</dbReference>
<evidence type="ECO:0000256" key="3">
    <source>
        <dbReference type="ARBA" id="ARBA00022692"/>
    </source>
</evidence>
<feature type="transmembrane region" description="Helical" evidence="6">
    <location>
        <begin position="53"/>
        <end position="75"/>
    </location>
</feature>
<feature type="transmembrane region" description="Helical" evidence="6">
    <location>
        <begin position="314"/>
        <end position="336"/>
    </location>
</feature>
<feature type="transmembrane region" description="Helical" evidence="6">
    <location>
        <begin position="258"/>
        <end position="281"/>
    </location>
</feature>
<keyword evidence="3 6" id="KW-0812">Transmembrane</keyword>
<name>A0ABX0A658_9BACI</name>
<evidence type="ECO:0000256" key="1">
    <source>
        <dbReference type="ARBA" id="ARBA00004651"/>
    </source>
</evidence>
<evidence type="ECO:0000256" key="5">
    <source>
        <dbReference type="ARBA" id="ARBA00023136"/>
    </source>
</evidence>
<evidence type="ECO:0000256" key="6">
    <source>
        <dbReference type="SAM" id="Phobius"/>
    </source>
</evidence>
<accession>A0ABX0A658</accession>
<dbReference type="PROSITE" id="PS50850">
    <property type="entry name" value="MFS"/>
    <property type="match status" value="1"/>
</dbReference>
<proteinExistence type="predicted"/>
<protein>
    <submittedName>
        <fullName evidence="8">MFS transporter</fullName>
    </submittedName>
</protein>
<evidence type="ECO:0000313" key="9">
    <source>
        <dbReference type="Proteomes" id="UP000743899"/>
    </source>
</evidence>
<organism evidence="8 9">
    <name type="scientific">Pallidibacillus pasinlerensis</name>
    <dbReference type="NCBI Taxonomy" id="2703818"/>
    <lineage>
        <taxon>Bacteria</taxon>
        <taxon>Bacillati</taxon>
        <taxon>Bacillota</taxon>
        <taxon>Bacilli</taxon>
        <taxon>Bacillales</taxon>
        <taxon>Bacillaceae</taxon>
        <taxon>Pallidibacillus</taxon>
    </lineage>
</organism>
<dbReference type="PANTHER" id="PTHR23523:SF2">
    <property type="entry name" value="2-NITROIMIDAZOLE TRANSPORTER"/>
    <property type="match status" value="1"/>
</dbReference>
<feature type="transmembrane region" description="Helical" evidence="6">
    <location>
        <begin position="290"/>
        <end position="308"/>
    </location>
</feature>
<dbReference type="InterPro" id="IPR011701">
    <property type="entry name" value="MFS"/>
</dbReference>
<dbReference type="SUPFAM" id="SSF103473">
    <property type="entry name" value="MFS general substrate transporter"/>
    <property type="match status" value="1"/>
</dbReference>
<dbReference type="Gene3D" id="1.20.1250.20">
    <property type="entry name" value="MFS general substrate transporter like domains"/>
    <property type="match status" value="1"/>
</dbReference>
<dbReference type="CDD" id="cd17339">
    <property type="entry name" value="MFS_NIMT_CynX_like"/>
    <property type="match status" value="1"/>
</dbReference>
<sequence length="405" mass="43817">MESVKKVTSKRSLPSLLYTVLLIIGIVLVSINLRPAITAVGPLISLIQADLQLSHGVAGLLTSLPVIAFAVISPIVPKLVKRTSNSWALIIGLGLLLLGIILRLITHLTPLFIGTFIIGAGIAILNVVLPGIIKDKFPEKFGLMTSVYTTTMSLFAALASGLSIPFAVGMKLGWENALAFWAIPVAVTFLLWLYLVKFDKRNATNQHVTNDTYEKTNLWKSSLAWQLALFLGLQSFLFYSSIAWLPDILHNKGVSRETAGWLLSFTQLIGLPANFFVPIIAERFKSQQKVALGICACSILGFTVLLFSTNYMPMMIGIIFIGLGLGGTFSLALAFIGMRSKDAEVAAELSGMAQSLGYVFAAVGPLLIGLFFDLTNAWIIPIISLIIVSILTAMFGMLAGRDRLV</sequence>
<dbReference type="RefSeq" id="WP_161919512.1">
    <property type="nucleotide sequence ID" value="NZ_JAACYS010000007.1"/>
</dbReference>
<feature type="transmembrane region" description="Helical" evidence="6">
    <location>
        <begin position="378"/>
        <end position="399"/>
    </location>
</feature>
<evidence type="ECO:0000256" key="4">
    <source>
        <dbReference type="ARBA" id="ARBA00022989"/>
    </source>
</evidence>
<comment type="subcellular location">
    <subcellularLocation>
        <location evidence="1">Cell membrane</location>
        <topology evidence="1">Multi-pass membrane protein</topology>
    </subcellularLocation>
</comment>
<evidence type="ECO:0000313" key="8">
    <source>
        <dbReference type="EMBL" id="NCU16673.1"/>
    </source>
</evidence>
<feature type="transmembrane region" description="Helical" evidence="6">
    <location>
        <begin position="12"/>
        <end position="33"/>
    </location>
</feature>
<reference evidence="8 9" key="1">
    <citation type="submission" date="2020-01" db="EMBL/GenBank/DDBJ databases">
        <title>A novel Bacillus sp. from Pasinler.</title>
        <authorList>
            <person name="Adiguzel A."/>
            <person name="Ay H."/>
            <person name="Baltaci M.O."/>
        </authorList>
    </citation>
    <scope>NUCLEOTIDE SEQUENCE [LARGE SCALE GENOMIC DNA]</scope>
    <source>
        <strain evidence="8 9">P1</strain>
    </source>
</reference>
<feature type="transmembrane region" description="Helical" evidence="6">
    <location>
        <begin position="178"/>
        <end position="196"/>
    </location>
</feature>
<feature type="transmembrane region" description="Helical" evidence="6">
    <location>
        <begin position="223"/>
        <end position="246"/>
    </location>
</feature>